<accession>A0A0K2UBS2</accession>
<dbReference type="OrthoDB" id="8070015at2759"/>
<dbReference type="EMBL" id="HACA01018011">
    <property type="protein sequence ID" value="CDW35372.1"/>
    <property type="molecule type" value="Transcribed_RNA"/>
</dbReference>
<reference evidence="1" key="1">
    <citation type="submission" date="2014-05" db="EMBL/GenBank/DDBJ databases">
        <authorList>
            <person name="Chronopoulou M."/>
        </authorList>
    </citation>
    <scope>NUCLEOTIDE SEQUENCE</scope>
    <source>
        <tissue evidence="1">Whole organism</tissue>
    </source>
</reference>
<evidence type="ECO:0008006" key="2">
    <source>
        <dbReference type="Google" id="ProtNLM"/>
    </source>
</evidence>
<protein>
    <recommendedName>
        <fullName evidence="2">Reverse transcriptase zinc-binding domain-containing protein</fullName>
    </recommendedName>
</protein>
<evidence type="ECO:0000313" key="1">
    <source>
        <dbReference type="EMBL" id="CDW35372.1"/>
    </source>
</evidence>
<sequence length="81" mass="9424">MKYTHTLLNKSKPIKLGREKLRLIVQAYTGHGPFLAHLSKWKDMCSTCNVCMEELQSANHLINRCSVLSYERHHAIKEENE</sequence>
<organism evidence="1">
    <name type="scientific">Lepeophtheirus salmonis</name>
    <name type="common">Salmon louse</name>
    <name type="synonym">Caligus salmonis</name>
    <dbReference type="NCBI Taxonomy" id="72036"/>
    <lineage>
        <taxon>Eukaryota</taxon>
        <taxon>Metazoa</taxon>
        <taxon>Ecdysozoa</taxon>
        <taxon>Arthropoda</taxon>
        <taxon>Crustacea</taxon>
        <taxon>Multicrustacea</taxon>
        <taxon>Hexanauplia</taxon>
        <taxon>Copepoda</taxon>
        <taxon>Siphonostomatoida</taxon>
        <taxon>Caligidae</taxon>
        <taxon>Lepeophtheirus</taxon>
    </lineage>
</organism>
<proteinExistence type="predicted"/>
<dbReference type="AlphaFoldDB" id="A0A0K2UBS2"/>
<feature type="non-terminal residue" evidence="1">
    <location>
        <position position="81"/>
    </location>
</feature>
<name>A0A0K2UBS2_LEPSM</name>